<dbReference type="PANTHER" id="PTHR42837:SF2">
    <property type="entry name" value="MEMBRANE METALLOPROTEASE ARASP2, CHLOROPLASTIC-RELATED"/>
    <property type="match status" value="1"/>
</dbReference>
<comment type="cofactor">
    <cofactor evidence="1">
        <name>Zn(2+)</name>
        <dbReference type="ChEBI" id="CHEBI:29105"/>
    </cofactor>
</comment>
<evidence type="ECO:0000256" key="8">
    <source>
        <dbReference type="ARBA" id="ARBA00022989"/>
    </source>
</evidence>
<comment type="similarity">
    <text evidence="3">Belongs to the peptidase M50B family.</text>
</comment>
<sequence length="507" mass="56260">MTVLLSIIWFLIIISVIVVVHEFGHFIFAKIFKTRVDEFSIGFGPALFKIPGKETTFRFNIVPLGGYVRLAGEEVLEEGYKDTDPALFYNKKPFQKFLIAFAGPLFSFLLGYFLFVGIAGVYGFPEVIVERVGRDSVAAQAGLEPGDIIKKANGDYVFNPSILELGIASGKPLELTVIRNGEEVNVTLIPEPTNDRAIFTLYGIENPESINLKNKEIVSLNGEEDLYTVMSRMENGDPIEIQLEDGTIIEGKLSQYSYYPPMYETGIIYATFSNVVANGNNVFQEGDRIVEINGVPITNGSDLQNVIYQIQLNSGELMFAVSGNEIINEYKPFKDNTLELLVERNGQTININLSKEEFLDFIVQPGVLEAPYENWHPKGIEALTVPIQWANNLISLTFRSFGQLFTGQLSADQLAGPVGAAAIIGQAAMVGFDAILNLTALITISLGVFNLIPIPGLDGGRIVFSIYEMITRKRVSPKVEAIVNTIGFLFLIFLMIFVTYNDIMRFF</sequence>
<evidence type="ECO:0000256" key="7">
    <source>
        <dbReference type="ARBA" id="ARBA00022833"/>
    </source>
</evidence>
<dbReference type="InterPro" id="IPR008915">
    <property type="entry name" value="Peptidase_M50"/>
</dbReference>
<name>A0A2K1PBA6_9BACT</name>
<protein>
    <recommendedName>
        <fullName evidence="12">PDZ domain-containing protein</fullName>
    </recommendedName>
</protein>
<keyword evidence="9" id="KW-0482">Metalloprotease</keyword>
<dbReference type="Gene3D" id="2.30.42.10">
    <property type="match status" value="2"/>
</dbReference>
<evidence type="ECO:0000259" key="12">
    <source>
        <dbReference type="SMART" id="SM00228"/>
    </source>
</evidence>
<organism evidence="13 14">
    <name type="scientific">Petrotoga mexicana DSM 14811</name>
    <dbReference type="NCBI Taxonomy" id="1122954"/>
    <lineage>
        <taxon>Bacteria</taxon>
        <taxon>Thermotogati</taxon>
        <taxon>Thermotogota</taxon>
        <taxon>Thermotogae</taxon>
        <taxon>Petrotogales</taxon>
        <taxon>Petrotogaceae</taxon>
        <taxon>Petrotoga</taxon>
    </lineage>
</organism>
<evidence type="ECO:0000256" key="3">
    <source>
        <dbReference type="ARBA" id="ARBA00007931"/>
    </source>
</evidence>
<evidence type="ECO:0000256" key="2">
    <source>
        <dbReference type="ARBA" id="ARBA00004141"/>
    </source>
</evidence>
<dbReference type="NCBIfam" id="TIGR00054">
    <property type="entry name" value="RIP metalloprotease RseP"/>
    <property type="match status" value="1"/>
</dbReference>
<evidence type="ECO:0000256" key="6">
    <source>
        <dbReference type="ARBA" id="ARBA00022801"/>
    </source>
</evidence>
<dbReference type="Pfam" id="PF02163">
    <property type="entry name" value="Peptidase_M50"/>
    <property type="match status" value="1"/>
</dbReference>
<evidence type="ECO:0000256" key="11">
    <source>
        <dbReference type="SAM" id="Phobius"/>
    </source>
</evidence>
<gene>
    <name evidence="13" type="ORF">X927_04650</name>
</gene>
<feature type="transmembrane region" description="Helical" evidence="11">
    <location>
        <begin position="481"/>
        <end position="500"/>
    </location>
</feature>
<reference evidence="13 14" key="1">
    <citation type="submission" date="2013-12" db="EMBL/GenBank/DDBJ databases">
        <title>Comparative genomics of Petrotoga isolates.</title>
        <authorList>
            <person name="Nesbo C.L."/>
            <person name="Charchuk R."/>
            <person name="Chow K."/>
        </authorList>
    </citation>
    <scope>NUCLEOTIDE SEQUENCE [LARGE SCALE GENOMIC DNA]</scope>
    <source>
        <strain evidence="13 14">DSM 14811</strain>
    </source>
</reference>
<keyword evidence="6" id="KW-0378">Hydrolase</keyword>
<keyword evidence="4" id="KW-0645">Protease</keyword>
<keyword evidence="8 11" id="KW-1133">Transmembrane helix</keyword>
<comment type="subcellular location">
    <subcellularLocation>
        <location evidence="2">Membrane</location>
        <topology evidence="2">Multi-pass membrane protein</topology>
    </subcellularLocation>
</comment>
<evidence type="ECO:0000256" key="9">
    <source>
        <dbReference type="ARBA" id="ARBA00023049"/>
    </source>
</evidence>
<dbReference type="InterPro" id="IPR001478">
    <property type="entry name" value="PDZ"/>
</dbReference>
<feature type="transmembrane region" description="Helical" evidence="11">
    <location>
        <begin position="6"/>
        <end position="28"/>
    </location>
</feature>
<dbReference type="EMBL" id="AZRN01000013">
    <property type="protein sequence ID" value="PNR99966.1"/>
    <property type="molecule type" value="Genomic_DNA"/>
</dbReference>
<evidence type="ECO:0000256" key="1">
    <source>
        <dbReference type="ARBA" id="ARBA00001947"/>
    </source>
</evidence>
<accession>A0A2K1PBA6</accession>
<evidence type="ECO:0000256" key="10">
    <source>
        <dbReference type="ARBA" id="ARBA00023136"/>
    </source>
</evidence>
<dbReference type="Proteomes" id="UP000236604">
    <property type="component" value="Unassembled WGS sequence"/>
</dbReference>
<proteinExistence type="inferred from homology"/>
<evidence type="ECO:0000313" key="14">
    <source>
        <dbReference type="Proteomes" id="UP000236604"/>
    </source>
</evidence>
<evidence type="ECO:0000313" key="13">
    <source>
        <dbReference type="EMBL" id="PNR99966.1"/>
    </source>
</evidence>
<dbReference type="PANTHER" id="PTHR42837">
    <property type="entry name" value="REGULATOR OF SIGMA-E PROTEASE RSEP"/>
    <property type="match status" value="1"/>
</dbReference>
<feature type="domain" description="PDZ" evidence="12">
    <location>
        <begin position="111"/>
        <end position="181"/>
    </location>
</feature>
<feature type="transmembrane region" description="Helical" evidence="11">
    <location>
        <begin position="434"/>
        <end position="452"/>
    </location>
</feature>
<dbReference type="InterPro" id="IPR036034">
    <property type="entry name" value="PDZ_sf"/>
</dbReference>
<dbReference type="GO" id="GO:0016020">
    <property type="term" value="C:membrane"/>
    <property type="evidence" value="ECO:0007669"/>
    <property type="project" value="UniProtKB-SubCell"/>
</dbReference>
<dbReference type="RefSeq" id="WP_103076903.1">
    <property type="nucleotide sequence ID" value="NZ_AZRN01000013.1"/>
</dbReference>
<dbReference type="SMART" id="SM00228">
    <property type="entry name" value="PDZ"/>
    <property type="match status" value="2"/>
</dbReference>
<dbReference type="GO" id="GO:0006508">
    <property type="term" value="P:proteolysis"/>
    <property type="evidence" value="ECO:0007669"/>
    <property type="project" value="UniProtKB-KW"/>
</dbReference>
<dbReference type="SUPFAM" id="SSF50156">
    <property type="entry name" value="PDZ domain-like"/>
    <property type="match status" value="2"/>
</dbReference>
<feature type="domain" description="PDZ" evidence="12">
    <location>
        <begin position="237"/>
        <end position="325"/>
    </location>
</feature>
<keyword evidence="5 11" id="KW-0812">Transmembrane</keyword>
<dbReference type="GO" id="GO:0004222">
    <property type="term" value="F:metalloendopeptidase activity"/>
    <property type="evidence" value="ECO:0007669"/>
    <property type="project" value="InterPro"/>
</dbReference>
<evidence type="ECO:0000256" key="5">
    <source>
        <dbReference type="ARBA" id="ARBA00022692"/>
    </source>
</evidence>
<keyword evidence="14" id="KW-1185">Reference proteome</keyword>
<keyword evidence="7" id="KW-0862">Zinc</keyword>
<feature type="transmembrane region" description="Helical" evidence="11">
    <location>
        <begin position="97"/>
        <end position="124"/>
    </location>
</feature>
<keyword evidence="10 11" id="KW-0472">Membrane</keyword>
<dbReference type="AlphaFoldDB" id="A0A2K1PBA6"/>
<dbReference type="CDD" id="cd06163">
    <property type="entry name" value="S2P-M50_PDZ_RseP-like"/>
    <property type="match status" value="2"/>
</dbReference>
<dbReference type="InterPro" id="IPR004387">
    <property type="entry name" value="Pept_M50_Zn"/>
</dbReference>
<evidence type="ECO:0000256" key="4">
    <source>
        <dbReference type="ARBA" id="ARBA00022670"/>
    </source>
</evidence>
<comment type="caution">
    <text evidence="13">The sequence shown here is derived from an EMBL/GenBank/DDBJ whole genome shotgun (WGS) entry which is preliminary data.</text>
</comment>